<evidence type="ECO:0000256" key="4">
    <source>
        <dbReference type="ARBA" id="ARBA00022475"/>
    </source>
</evidence>
<evidence type="ECO:0000256" key="1">
    <source>
        <dbReference type="ARBA" id="ARBA00004429"/>
    </source>
</evidence>
<organism evidence="11 12">
    <name type="scientific">Enterocloster lavalensis</name>
    <dbReference type="NCBI Taxonomy" id="460384"/>
    <lineage>
        <taxon>Bacteria</taxon>
        <taxon>Bacillati</taxon>
        <taxon>Bacillota</taxon>
        <taxon>Clostridia</taxon>
        <taxon>Lachnospirales</taxon>
        <taxon>Lachnospiraceae</taxon>
        <taxon>Enterocloster</taxon>
    </lineage>
</organism>
<dbReference type="EMBL" id="FOIM01000051">
    <property type="protein sequence ID" value="SEU19631.1"/>
    <property type="molecule type" value="Genomic_DNA"/>
</dbReference>
<evidence type="ECO:0000313" key="11">
    <source>
        <dbReference type="EMBL" id="SEU19631.1"/>
    </source>
</evidence>
<feature type="transmembrane region" description="Helical" evidence="9">
    <location>
        <begin position="140"/>
        <end position="163"/>
    </location>
</feature>
<evidence type="ECO:0000256" key="9">
    <source>
        <dbReference type="RuleBase" id="RU361157"/>
    </source>
</evidence>
<dbReference type="InterPro" id="IPR013525">
    <property type="entry name" value="ABC2_TM"/>
</dbReference>
<reference evidence="12" key="1">
    <citation type="submission" date="2016-10" db="EMBL/GenBank/DDBJ databases">
        <authorList>
            <person name="Varghese N."/>
            <person name="Submissions S."/>
        </authorList>
    </citation>
    <scope>NUCLEOTIDE SEQUENCE [LARGE SCALE GENOMIC DNA]</scope>
    <source>
        <strain evidence="12">NLAE-zl-G277</strain>
    </source>
</reference>
<dbReference type="STRING" id="460384.SAMN05216313_1515"/>
<feature type="transmembrane region" description="Helical" evidence="9">
    <location>
        <begin position="34"/>
        <end position="56"/>
    </location>
</feature>
<dbReference type="GO" id="GO:0015920">
    <property type="term" value="P:lipopolysaccharide transport"/>
    <property type="evidence" value="ECO:0007669"/>
    <property type="project" value="TreeGrafter"/>
</dbReference>
<gene>
    <name evidence="11" type="ORF">SAMN05216313_1515</name>
</gene>
<feature type="transmembrane region" description="Helical" evidence="9">
    <location>
        <begin position="175"/>
        <end position="194"/>
    </location>
</feature>
<dbReference type="InterPro" id="IPR047817">
    <property type="entry name" value="ABC2_TM_bact-type"/>
</dbReference>
<keyword evidence="12" id="KW-1185">Reference proteome</keyword>
<comment type="similarity">
    <text evidence="2 9">Belongs to the ABC-2 integral membrane protein family.</text>
</comment>
<feature type="transmembrane region" description="Helical" evidence="9">
    <location>
        <begin position="113"/>
        <end position="134"/>
    </location>
</feature>
<feature type="domain" description="ABC transmembrane type-2" evidence="10">
    <location>
        <begin position="35"/>
        <end position="254"/>
    </location>
</feature>
<keyword evidence="8 9" id="KW-0472">Membrane</keyword>
<feature type="transmembrane region" description="Helical" evidence="9">
    <location>
        <begin position="232"/>
        <end position="252"/>
    </location>
</feature>
<keyword evidence="3 9" id="KW-0813">Transport</keyword>
<dbReference type="Pfam" id="PF01061">
    <property type="entry name" value="ABC2_membrane"/>
    <property type="match status" value="1"/>
</dbReference>
<dbReference type="GO" id="GO:0140359">
    <property type="term" value="F:ABC-type transporter activity"/>
    <property type="evidence" value="ECO:0007669"/>
    <property type="project" value="InterPro"/>
</dbReference>
<evidence type="ECO:0000256" key="3">
    <source>
        <dbReference type="ARBA" id="ARBA00022448"/>
    </source>
</evidence>
<comment type="subcellular location">
    <subcellularLocation>
        <location evidence="1">Cell inner membrane</location>
        <topology evidence="1">Multi-pass membrane protein</topology>
    </subcellularLocation>
    <subcellularLocation>
        <location evidence="9">Cell membrane</location>
        <topology evidence="9">Multi-pass membrane protein</topology>
    </subcellularLocation>
</comment>
<feature type="transmembrane region" description="Helical" evidence="9">
    <location>
        <begin position="68"/>
        <end position="92"/>
    </location>
</feature>
<dbReference type="Proteomes" id="UP000198508">
    <property type="component" value="Unassembled WGS sequence"/>
</dbReference>
<name>A0A1I0K6Z6_9FIRM</name>
<dbReference type="RefSeq" id="WP_092371465.1">
    <property type="nucleotide sequence ID" value="NZ_FOIM01000051.1"/>
</dbReference>
<keyword evidence="4 9" id="KW-1003">Cell membrane</keyword>
<sequence length="262" mass="30642">MRIILCRIKAFYQYRHLLQELVEKDIKLKYRRSILGYLWSILNPLLTMMVLVQVFSKLFRFEIDNFPVYLLCAQVLFNFMVEATNQAVFSIWGNAALLKKVYVPKYIFTLSKITSSLVNMLFSLVALLIVMVITNTNFTIHLIWTPVIVIQVYIFCIGLGFLLAQSSVFFRDIQYIYAVLTTAWTYFTPMFYPISILPDNIRYAVVNFNPMYFYIEQFRAVALYGTPPDSLLILKGSIAAILFFIFGVWGFLKTQDKFILYI</sequence>
<dbReference type="GO" id="GO:0005886">
    <property type="term" value="C:plasma membrane"/>
    <property type="evidence" value="ECO:0007669"/>
    <property type="project" value="UniProtKB-SubCell"/>
</dbReference>
<dbReference type="PANTHER" id="PTHR30413:SF8">
    <property type="entry name" value="TRANSPORT PERMEASE PROTEIN"/>
    <property type="match status" value="1"/>
</dbReference>
<keyword evidence="7 9" id="KW-1133">Transmembrane helix</keyword>
<proteinExistence type="inferred from homology"/>
<dbReference type="AlphaFoldDB" id="A0A1I0K6Z6"/>
<dbReference type="PANTHER" id="PTHR30413">
    <property type="entry name" value="INNER MEMBRANE TRANSPORT PERMEASE"/>
    <property type="match status" value="1"/>
</dbReference>
<evidence type="ECO:0000256" key="6">
    <source>
        <dbReference type="ARBA" id="ARBA00022692"/>
    </source>
</evidence>
<evidence type="ECO:0000259" key="10">
    <source>
        <dbReference type="PROSITE" id="PS51012"/>
    </source>
</evidence>
<evidence type="ECO:0000256" key="2">
    <source>
        <dbReference type="ARBA" id="ARBA00007783"/>
    </source>
</evidence>
<evidence type="ECO:0000313" key="12">
    <source>
        <dbReference type="Proteomes" id="UP000198508"/>
    </source>
</evidence>
<accession>A0A1I0K6Z6</accession>
<protein>
    <recommendedName>
        <fullName evidence="9">Transport permease protein</fullName>
    </recommendedName>
</protein>
<evidence type="ECO:0000256" key="7">
    <source>
        <dbReference type="ARBA" id="ARBA00022989"/>
    </source>
</evidence>
<keyword evidence="6 9" id="KW-0812">Transmembrane</keyword>
<evidence type="ECO:0000256" key="8">
    <source>
        <dbReference type="ARBA" id="ARBA00023136"/>
    </source>
</evidence>
<dbReference type="PROSITE" id="PS51012">
    <property type="entry name" value="ABC_TM2"/>
    <property type="match status" value="1"/>
</dbReference>
<evidence type="ECO:0000256" key="5">
    <source>
        <dbReference type="ARBA" id="ARBA00022519"/>
    </source>
</evidence>
<keyword evidence="5" id="KW-0997">Cell inner membrane</keyword>